<gene>
    <name evidence="1" type="ORF">L1987_13725</name>
</gene>
<reference evidence="2" key="1">
    <citation type="journal article" date="2022" name="Mol. Ecol. Resour.">
        <title>The genomes of chicory, endive, great burdock and yacon provide insights into Asteraceae palaeo-polyploidization history and plant inulin production.</title>
        <authorList>
            <person name="Fan W."/>
            <person name="Wang S."/>
            <person name="Wang H."/>
            <person name="Wang A."/>
            <person name="Jiang F."/>
            <person name="Liu H."/>
            <person name="Zhao H."/>
            <person name="Xu D."/>
            <person name="Zhang Y."/>
        </authorList>
    </citation>
    <scope>NUCLEOTIDE SEQUENCE [LARGE SCALE GENOMIC DNA]</scope>
    <source>
        <strain evidence="2">cv. Yunnan</strain>
    </source>
</reference>
<keyword evidence="2" id="KW-1185">Reference proteome</keyword>
<sequence>MPWKAPSNPKDWNLRELEVSTFLNKGQTRLSLIKVDAKICECGCHDLRSSHDVKSLLARTLESSGIWQDYARDIGHDFTWTQRPRNDLCKDLGSLSIMEVFLITLASKEKVRRRFLEACTTSVMEACRGKSSAFAGFASVGLRLPFRYFCCALLLYSVLLLSRSGGARWVRWVGVRVAGVWRGKSRRVGCGVWSD</sequence>
<protein>
    <submittedName>
        <fullName evidence="1">Uncharacterized protein</fullName>
    </submittedName>
</protein>
<accession>A0ACB9JJM5</accession>
<dbReference type="EMBL" id="CM042021">
    <property type="protein sequence ID" value="KAI3819873.1"/>
    <property type="molecule type" value="Genomic_DNA"/>
</dbReference>
<organism evidence="1 2">
    <name type="scientific">Smallanthus sonchifolius</name>
    <dbReference type="NCBI Taxonomy" id="185202"/>
    <lineage>
        <taxon>Eukaryota</taxon>
        <taxon>Viridiplantae</taxon>
        <taxon>Streptophyta</taxon>
        <taxon>Embryophyta</taxon>
        <taxon>Tracheophyta</taxon>
        <taxon>Spermatophyta</taxon>
        <taxon>Magnoliopsida</taxon>
        <taxon>eudicotyledons</taxon>
        <taxon>Gunneridae</taxon>
        <taxon>Pentapetalae</taxon>
        <taxon>asterids</taxon>
        <taxon>campanulids</taxon>
        <taxon>Asterales</taxon>
        <taxon>Asteraceae</taxon>
        <taxon>Asteroideae</taxon>
        <taxon>Heliantheae alliance</taxon>
        <taxon>Millerieae</taxon>
        <taxon>Smallanthus</taxon>
    </lineage>
</organism>
<dbReference type="Proteomes" id="UP001056120">
    <property type="component" value="Linkage Group LG04"/>
</dbReference>
<comment type="caution">
    <text evidence="1">The sequence shown here is derived from an EMBL/GenBank/DDBJ whole genome shotgun (WGS) entry which is preliminary data.</text>
</comment>
<name>A0ACB9JJM5_9ASTR</name>
<evidence type="ECO:0000313" key="1">
    <source>
        <dbReference type="EMBL" id="KAI3819873.1"/>
    </source>
</evidence>
<evidence type="ECO:0000313" key="2">
    <source>
        <dbReference type="Proteomes" id="UP001056120"/>
    </source>
</evidence>
<proteinExistence type="predicted"/>
<reference evidence="1 2" key="2">
    <citation type="journal article" date="2022" name="Mol. Ecol. Resour.">
        <title>The genomes of chicory, endive, great burdock and yacon provide insights into Asteraceae paleo-polyploidization history and plant inulin production.</title>
        <authorList>
            <person name="Fan W."/>
            <person name="Wang S."/>
            <person name="Wang H."/>
            <person name="Wang A."/>
            <person name="Jiang F."/>
            <person name="Liu H."/>
            <person name="Zhao H."/>
            <person name="Xu D."/>
            <person name="Zhang Y."/>
        </authorList>
    </citation>
    <scope>NUCLEOTIDE SEQUENCE [LARGE SCALE GENOMIC DNA]</scope>
    <source>
        <strain evidence="2">cv. Yunnan</strain>
        <tissue evidence="1">Leaves</tissue>
    </source>
</reference>